<dbReference type="Proteomes" id="UP000276133">
    <property type="component" value="Unassembled WGS sequence"/>
</dbReference>
<evidence type="ECO:0000313" key="1">
    <source>
        <dbReference type="EMBL" id="RNA13682.1"/>
    </source>
</evidence>
<comment type="caution">
    <text evidence="1">The sequence shown here is derived from an EMBL/GenBank/DDBJ whole genome shotgun (WGS) entry which is preliminary data.</text>
</comment>
<name>A0A3M7QQS5_BRAPC</name>
<reference evidence="1 2" key="1">
    <citation type="journal article" date="2018" name="Sci. Rep.">
        <title>Genomic signatures of local adaptation to the degree of environmental predictability in rotifers.</title>
        <authorList>
            <person name="Franch-Gras L."/>
            <person name="Hahn C."/>
            <person name="Garcia-Roger E.M."/>
            <person name="Carmona M.J."/>
            <person name="Serra M."/>
            <person name="Gomez A."/>
        </authorList>
    </citation>
    <scope>NUCLEOTIDE SEQUENCE [LARGE SCALE GENOMIC DNA]</scope>
    <source>
        <strain evidence="1">HYR1</strain>
    </source>
</reference>
<evidence type="ECO:0000313" key="2">
    <source>
        <dbReference type="Proteomes" id="UP000276133"/>
    </source>
</evidence>
<proteinExistence type="predicted"/>
<dbReference type="AlphaFoldDB" id="A0A3M7QQS5"/>
<gene>
    <name evidence="1" type="ORF">BpHYR1_034161</name>
</gene>
<sequence>MKKIDKLSLCNNMLRQIDITSDQYNADNFRNKSESSNRQDPKLNNQKIKAFDLIYYFFQRNKKILTDTVTHQIENREKINFFQSNYLTCLVNRKIKLFQFE</sequence>
<organism evidence="1 2">
    <name type="scientific">Brachionus plicatilis</name>
    <name type="common">Marine rotifer</name>
    <name type="synonym">Brachionus muelleri</name>
    <dbReference type="NCBI Taxonomy" id="10195"/>
    <lineage>
        <taxon>Eukaryota</taxon>
        <taxon>Metazoa</taxon>
        <taxon>Spiralia</taxon>
        <taxon>Gnathifera</taxon>
        <taxon>Rotifera</taxon>
        <taxon>Eurotatoria</taxon>
        <taxon>Monogononta</taxon>
        <taxon>Pseudotrocha</taxon>
        <taxon>Ploima</taxon>
        <taxon>Brachionidae</taxon>
        <taxon>Brachionus</taxon>
    </lineage>
</organism>
<accession>A0A3M7QQS5</accession>
<protein>
    <submittedName>
        <fullName evidence="1">Uncharacterized protein</fullName>
    </submittedName>
</protein>
<keyword evidence="2" id="KW-1185">Reference proteome</keyword>
<dbReference type="EMBL" id="REGN01005345">
    <property type="protein sequence ID" value="RNA13682.1"/>
    <property type="molecule type" value="Genomic_DNA"/>
</dbReference>